<evidence type="ECO:0000256" key="3">
    <source>
        <dbReference type="ARBA" id="ARBA00022840"/>
    </source>
</evidence>
<name>A0ABP1RUH6_9HEXA</name>
<proteinExistence type="predicted"/>
<dbReference type="Pfam" id="PF00069">
    <property type="entry name" value="Pkinase"/>
    <property type="match status" value="2"/>
</dbReference>
<evidence type="ECO:0000256" key="2">
    <source>
        <dbReference type="ARBA" id="ARBA00022741"/>
    </source>
</evidence>
<dbReference type="Gene3D" id="1.10.510.10">
    <property type="entry name" value="Transferase(Phosphotransferase) domain 1"/>
    <property type="match status" value="2"/>
</dbReference>
<dbReference type="InterPro" id="IPR011009">
    <property type="entry name" value="Kinase-like_dom_sf"/>
</dbReference>
<gene>
    <name evidence="7" type="ORF">ODALV1_LOCUS26321</name>
</gene>
<dbReference type="PANTHER" id="PTHR11909">
    <property type="entry name" value="CASEIN KINASE-RELATED"/>
    <property type="match status" value="1"/>
</dbReference>
<dbReference type="PROSITE" id="PS00108">
    <property type="entry name" value="PROTEIN_KINASE_ST"/>
    <property type="match status" value="2"/>
</dbReference>
<organism evidence="7 8">
    <name type="scientific">Orchesella dallaii</name>
    <dbReference type="NCBI Taxonomy" id="48710"/>
    <lineage>
        <taxon>Eukaryota</taxon>
        <taxon>Metazoa</taxon>
        <taxon>Ecdysozoa</taxon>
        <taxon>Arthropoda</taxon>
        <taxon>Hexapoda</taxon>
        <taxon>Collembola</taxon>
        <taxon>Entomobryomorpha</taxon>
        <taxon>Entomobryoidea</taxon>
        <taxon>Orchesellidae</taxon>
        <taxon>Orchesellinae</taxon>
        <taxon>Orchesella</taxon>
    </lineage>
</organism>
<dbReference type="InterPro" id="IPR017441">
    <property type="entry name" value="Protein_kinase_ATP_BS"/>
</dbReference>
<sequence length="723" mass="82390">MRLRTRDIPSQFQIVSPPPPPSPIGNILTDENGGHWKVGSILGAGQFGEAYLVRNWMNEHKLKCIGIPHYVASGTHQWEGKEHHFLVIPKFGRNLQELLDGMPGKRLQIKVAQGLALQIIDILEYIHSKGYVHCDIKNENILLEFSDSGNKLTVPKIYLVDYGLVNKHEERSYPDQYLAGWGTLAVMARDAHLGAFPRRGDLESLAYNMIEWSGGKLPWVNVEGGLTLDQDEVFARKEVFMEELNLETLYTPGIKDLDPLKKFLNYIGNLGRVEAPDYSKCRQILSEGMQSNGISSSVSRKRKDLQTKSVKRLVVERPGRAKAANLLLVSSATNTTTPVYLSECEVSRETMRLRNREILPESEPESLLINEVLTDEKGKHWWFGKRLGTGAFGEVYLGSNLINAKVDATAKYIIKWESEANLESGFEEEIKFYKAVARESKLRKWEKTHKLESLGIPHYVASGTHSWAGKEHKFLVLPRLGKNLRQFIQKMPEKRLPIQVVYALGLQMIDILEYIHSTGYVHDDIKDSNVLLDVTSSENRNGVPKIYLADYGLVNKYEYRSNPHRSYVGWGTSLFMARDAHKGAYPRRGDLESLIYNMIEWGGGELPWLKLTNRNPPPRSEICKMKEIFMKDPSLKNLFRFSIKGLNPFKQFIKYVGELEREEKPDYSRCRQILSKGLANTKDTTPAVSSSSKELGTERLLRKRPLQPDTANMPVKKRTKYTK</sequence>
<keyword evidence="3 4" id="KW-0067">ATP-binding</keyword>
<evidence type="ECO:0000259" key="6">
    <source>
        <dbReference type="PROSITE" id="PS50011"/>
    </source>
</evidence>
<evidence type="ECO:0000313" key="8">
    <source>
        <dbReference type="Proteomes" id="UP001642540"/>
    </source>
</evidence>
<feature type="binding site" evidence="4">
    <location>
        <position position="415"/>
    </location>
    <ligand>
        <name>ATP</name>
        <dbReference type="ChEBI" id="CHEBI:30616"/>
    </ligand>
</feature>
<dbReference type="PROSITE" id="PS00107">
    <property type="entry name" value="PROTEIN_KINASE_ATP"/>
    <property type="match status" value="1"/>
</dbReference>
<reference evidence="7 8" key="1">
    <citation type="submission" date="2024-08" db="EMBL/GenBank/DDBJ databases">
        <authorList>
            <person name="Cucini C."/>
            <person name="Frati F."/>
        </authorList>
    </citation>
    <scope>NUCLEOTIDE SEQUENCE [LARGE SCALE GENOMIC DNA]</scope>
</reference>
<feature type="region of interest" description="Disordered" evidence="5">
    <location>
        <begin position="1"/>
        <end position="22"/>
    </location>
</feature>
<keyword evidence="2 4" id="KW-0547">Nucleotide-binding</keyword>
<comment type="caution">
    <text evidence="7">The sequence shown here is derived from an EMBL/GenBank/DDBJ whole genome shotgun (WGS) entry which is preliminary data.</text>
</comment>
<feature type="domain" description="Protein kinase" evidence="6">
    <location>
        <begin position="381"/>
        <end position="678"/>
    </location>
</feature>
<protein>
    <recommendedName>
        <fullName evidence="1">non-specific serine/threonine protein kinase</fullName>
        <ecNumber evidence="1">2.7.11.1</ecNumber>
    </recommendedName>
</protein>
<dbReference type="SMART" id="SM00220">
    <property type="entry name" value="S_TKc"/>
    <property type="match status" value="1"/>
</dbReference>
<keyword evidence="8" id="KW-1185">Reference proteome</keyword>
<evidence type="ECO:0000256" key="1">
    <source>
        <dbReference type="ARBA" id="ARBA00012513"/>
    </source>
</evidence>
<accession>A0ABP1RUH6</accession>
<dbReference type="SUPFAM" id="SSF56112">
    <property type="entry name" value="Protein kinase-like (PK-like)"/>
    <property type="match status" value="2"/>
</dbReference>
<dbReference type="EMBL" id="CAXLJM020000111">
    <property type="protein sequence ID" value="CAL8136181.1"/>
    <property type="molecule type" value="Genomic_DNA"/>
</dbReference>
<feature type="region of interest" description="Disordered" evidence="5">
    <location>
        <begin position="681"/>
        <end position="723"/>
    </location>
</feature>
<evidence type="ECO:0000313" key="7">
    <source>
        <dbReference type="EMBL" id="CAL8136181.1"/>
    </source>
</evidence>
<dbReference type="InterPro" id="IPR000719">
    <property type="entry name" value="Prot_kinase_dom"/>
</dbReference>
<dbReference type="Proteomes" id="UP001642540">
    <property type="component" value="Unassembled WGS sequence"/>
</dbReference>
<dbReference type="EC" id="2.7.11.1" evidence="1"/>
<dbReference type="InterPro" id="IPR008271">
    <property type="entry name" value="Ser/Thr_kinase_AS"/>
</dbReference>
<feature type="domain" description="Protein kinase" evidence="6">
    <location>
        <begin position="1"/>
        <end position="329"/>
    </location>
</feature>
<dbReference type="PROSITE" id="PS50011">
    <property type="entry name" value="PROTEIN_KINASE_DOM"/>
    <property type="match status" value="2"/>
</dbReference>
<evidence type="ECO:0000256" key="5">
    <source>
        <dbReference type="SAM" id="MobiDB-lite"/>
    </source>
</evidence>
<feature type="compositionally biased region" description="Polar residues" evidence="5">
    <location>
        <begin position="681"/>
        <end position="694"/>
    </location>
</feature>
<evidence type="ECO:0000256" key="4">
    <source>
        <dbReference type="PROSITE-ProRule" id="PRU10141"/>
    </source>
</evidence>
<dbReference type="InterPro" id="IPR050235">
    <property type="entry name" value="CK1_Ser-Thr_kinase"/>
</dbReference>